<dbReference type="Proteomes" id="UP001396898">
    <property type="component" value="Unassembled WGS sequence"/>
</dbReference>
<keyword evidence="2" id="KW-1185">Reference proteome</keyword>
<gene>
    <name evidence="1" type="ORF">PG991_010634</name>
</gene>
<protein>
    <submittedName>
        <fullName evidence="1">Uncharacterized protein</fullName>
    </submittedName>
</protein>
<evidence type="ECO:0000313" key="1">
    <source>
        <dbReference type="EMBL" id="KAK8008083.1"/>
    </source>
</evidence>
<proteinExistence type="predicted"/>
<dbReference type="EMBL" id="JAQQWI010000016">
    <property type="protein sequence ID" value="KAK8008083.1"/>
    <property type="molecule type" value="Genomic_DNA"/>
</dbReference>
<name>A0ABR1RBX8_9PEZI</name>
<organism evidence="1 2">
    <name type="scientific">Apiospora marii</name>
    <dbReference type="NCBI Taxonomy" id="335849"/>
    <lineage>
        <taxon>Eukaryota</taxon>
        <taxon>Fungi</taxon>
        <taxon>Dikarya</taxon>
        <taxon>Ascomycota</taxon>
        <taxon>Pezizomycotina</taxon>
        <taxon>Sordariomycetes</taxon>
        <taxon>Xylariomycetidae</taxon>
        <taxon>Amphisphaeriales</taxon>
        <taxon>Apiosporaceae</taxon>
        <taxon>Apiospora</taxon>
    </lineage>
</organism>
<comment type="caution">
    <text evidence="1">The sequence shown here is derived from an EMBL/GenBank/DDBJ whole genome shotgun (WGS) entry which is preliminary data.</text>
</comment>
<reference evidence="1 2" key="1">
    <citation type="submission" date="2023-01" db="EMBL/GenBank/DDBJ databases">
        <title>Analysis of 21 Apiospora genomes using comparative genomics revels a genus with tremendous synthesis potential of carbohydrate active enzymes and secondary metabolites.</title>
        <authorList>
            <person name="Sorensen T."/>
        </authorList>
    </citation>
    <scope>NUCLEOTIDE SEQUENCE [LARGE SCALE GENOMIC DNA]</scope>
    <source>
        <strain evidence="1 2">CBS 20057</strain>
    </source>
</reference>
<evidence type="ECO:0000313" key="2">
    <source>
        <dbReference type="Proteomes" id="UP001396898"/>
    </source>
</evidence>
<sequence>MADQGPPSGSAASCIPIPSRSDYATNDDYRKALDCFYTTLGVVKSTRDIVSTIEPVMGQSFQNLSNELSNAEEALKTWKKIPSRNEAFQDSVADVLASASSDTMEIVDLWEDFISKANAVLEKTSVPDEKAVPDTPFYLMANPTSCAARIILSRAAAAAGSIRSQSRLNI</sequence>
<accession>A0ABR1RBX8</accession>